<evidence type="ECO:0008006" key="3">
    <source>
        <dbReference type="Google" id="ProtNLM"/>
    </source>
</evidence>
<organism evidence="1 2">
    <name type="scientific">Primorskyibacter flagellatus</name>
    <dbReference type="NCBI Taxonomy" id="1387277"/>
    <lineage>
        <taxon>Bacteria</taxon>
        <taxon>Pseudomonadati</taxon>
        <taxon>Pseudomonadota</taxon>
        <taxon>Alphaproteobacteria</taxon>
        <taxon>Rhodobacterales</taxon>
        <taxon>Roseobacteraceae</taxon>
        <taxon>Primorskyibacter</taxon>
    </lineage>
</organism>
<evidence type="ECO:0000313" key="1">
    <source>
        <dbReference type="EMBL" id="GGE25161.1"/>
    </source>
</evidence>
<dbReference type="RefSeq" id="WP_188476751.1">
    <property type="nucleotide sequence ID" value="NZ_BMFJ01000001.1"/>
</dbReference>
<reference evidence="2" key="1">
    <citation type="journal article" date="2019" name="Int. J. Syst. Evol. Microbiol.">
        <title>The Global Catalogue of Microorganisms (GCM) 10K type strain sequencing project: providing services to taxonomists for standard genome sequencing and annotation.</title>
        <authorList>
            <consortium name="The Broad Institute Genomics Platform"/>
            <consortium name="The Broad Institute Genome Sequencing Center for Infectious Disease"/>
            <person name="Wu L."/>
            <person name="Ma J."/>
        </authorList>
    </citation>
    <scope>NUCLEOTIDE SEQUENCE [LARGE SCALE GENOMIC DNA]</scope>
    <source>
        <strain evidence="2">CGMCC 1.12664</strain>
    </source>
</reference>
<accession>A0A917A4W0</accession>
<sequence length="236" mass="24775">MKQIGTLQGAGLAAGLAMALTGHAAQAENVLRGDLSFELGRNTDRSRNFKHISTSLGTEFANGVGVQLDLALGKYEQLTSTQSSAAVHLYYTPTEAVAVGAYLLGEDTRPGNYAYYGAEVAYSADTWQAEAYLAYRKDLGGSNEGTRYGVEFAAAPASWNGFGLFGAAHGETDLPGGDKSIVTAGGSYTFGNDSTLALEVGRTNLGHSVASVSYRINFGEGARFSRRHAIGAYGAY</sequence>
<name>A0A917A4W0_9RHOB</name>
<dbReference type="AlphaFoldDB" id="A0A917A4W0"/>
<comment type="caution">
    <text evidence="1">The sequence shown here is derived from an EMBL/GenBank/DDBJ whole genome shotgun (WGS) entry which is preliminary data.</text>
</comment>
<proteinExistence type="predicted"/>
<gene>
    <name evidence="1" type="ORF">GCM10011360_11980</name>
</gene>
<protein>
    <recommendedName>
        <fullName evidence="3">Porin</fullName>
    </recommendedName>
</protein>
<dbReference type="EMBL" id="BMFJ01000001">
    <property type="protein sequence ID" value="GGE25161.1"/>
    <property type="molecule type" value="Genomic_DNA"/>
</dbReference>
<dbReference type="Proteomes" id="UP000612855">
    <property type="component" value="Unassembled WGS sequence"/>
</dbReference>
<evidence type="ECO:0000313" key="2">
    <source>
        <dbReference type="Proteomes" id="UP000612855"/>
    </source>
</evidence>
<keyword evidence="2" id="KW-1185">Reference proteome</keyword>